<dbReference type="AlphaFoldDB" id="A0A6L8VBM7"/>
<dbReference type="InterPro" id="IPR013656">
    <property type="entry name" value="PAS_4"/>
</dbReference>
<comment type="subcellular location">
    <subcellularLocation>
        <location evidence="1">Membrane</location>
    </subcellularLocation>
</comment>
<dbReference type="Gene3D" id="1.10.287.950">
    <property type="entry name" value="Methyl-accepting chemotaxis protein"/>
    <property type="match status" value="1"/>
</dbReference>
<dbReference type="GO" id="GO:0016020">
    <property type="term" value="C:membrane"/>
    <property type="evidence" value="ECO:0007669"/>
    <property type="project" value="UniProtKB-SubCell"/>
</dbReference>
<feature type="compositionally biased region" description="Low complexity" evidence="5">
    <location>
        <begin position="675"/>
        <end position="687"/>
    </location>
</feature>
<dbReference type="SMART" id="SM00283">
    <property type="entry name" value="MA"/>
    <property type="match status" value="1"/>
</dbReference>
<protein>
    <submittedName>
        <fullName evidence="10">PAS domain S-box protein</fullName>
    </submittedName>
</protein>
<dbReference type="InterPro" id="IPR004090">
    <property type="entry name" value="Chemotax_Me-accpt_rcpt"/>
</dbReference>
<dbReference type="FunFam" id="1.10.287.950:FF:000001">
    <property type="entry name" value="Methyl-accepting chemotaxis sensory transducer"/>
    <property type="match status" value="1"/>
</dbReference>
<dbReference type="SMART" id="SM00091">
    <property type="entry name" value="PAS"/>
    <property type="match status" value="3"/>
</dbReference>
<keyword evidence="11" id="KW-1185">Reference proteome</keyword>
<evidence type="ECO:0000259" key="6">
    <source>
        <dbReference type="PROSITE" id="PS50111"/>
    </source>
</evidence>
<dbReference type="InterPro" id="IPR051310">
    <property type="entry name" value="MCP_chemotaxis"/>
</dbReference>
<feature type="domain" description="PAC" evidence="8">
    <location>
        <begin position="332"/>
        <end position="384"/>
    </location>
</feature>
<feature type="domain" description="Methyl-accepting transducer" evidence="6">
    <location>
        <begin position="430"/>
        <end position="659"/>
    </location>
</feature>
<feature type="region of interest" description="Disordered" evidence="5">
    <location>
        <begin position="673"/>
        <end position="700"/>
    </location>
</feature>
<evidence type="ECO:0000256" key="2">
    <source>
        <dbReference type="ARBA" id="ARBA00022500"/>
    </source>
</evidence>
<dbReference type="GO" id="GO:0004888">
    <property type="term" value="F:transmembrane signaling receptor activity"/>
    <property type="evidence" value="ECO:0007669"/>
    <property type="project" value="InterPro"/>
</dbReference>
<evidence type="ECO:0000256" key="3">
    <source>
        <dbReference type="ARBA" id="ARBA00029447"/>
    </source>
</evidence>
<evidence type="ECO:0000259" key="9">
    <source>
        <dbReference type="PROSITE" id="PS50885"/>
    </source>
</evidence>
<dbReference type="CDD" id="cd11386">
    <property type="entry name" value="MCP_signal"/>
    <property type="match status" value="1"/>
</dbReference>
<evidence type="ECO:0000256" key="1">
    <source>
        <dbReference type="ARBA" id="ARBA00004370"/>
    </source>
</evidence>
<keyword evidence="4" id="KW-0807">Transducer</keyword>
<dbReference type="InterPro" id="IPR000014">
    <property type="entry name" value="PAS"/>
</dbReference>
<comment type="similarity">
    <text evidence="3">Belongs to the methyl-accepting chemotaxis (MCP) protein family.</text>
</comment>
<evidence type="ECO:0000313" key="10">
    <source>
        <dbReference type="EMBL" id="MZQ87675.1"/>
    </source>
</evidence>
<proteinExistence type="inferred from homology"/>
<feature type="domain" description="HAMP" evidence="9">
    <location>
        <begin position="377"/>
        <end position="425"/>
    </location>
</feature>
<sequence length="700" mass="76004">MFRAFSRRAPRAHDDNHYLVAALTRAQGMIWFDLDGTILDANDNFLSVVGYKREEIQGQAHRIFMPPDLASSSEYERFWKKLAGGETIAETFSRVGKNGKRIWLEASYNPIFDADGKPVKVVKFAIDVTAAKEKAADAAGRLDAISRSNAVIEFDLQGNILTANENFLKVMGYSLAEISGQHHSLFMHKEAVGTSAYRTFWEDLRQGKYKAGEFKRIDKSGATRWLQASYSPILDASGKAYKVVKYASDMTEEKNRAAENAGQMAAISKVQAIIEFDLEGKILAANENFCATMGYSIDEILGQRHAIFVEPDFGNSEAYRSLWQKLRRGEFQSGEFRRLGKNGREVWIQASYNPILDSEGRPFKVVKYATDSTPRKKAIDAMQLALSELAGGNLTAQIATALADEFDSLRQNFNMASEQLRSVMSGVVEHAATIQNETAEISQASDDLSRRTEQQAATLEETAAAIDELTASVRSASELSAMASKMVADAKQSAEKSGVVVRDAVKAMNEIAESSSKISKITSVIDEIAFQTNLLALNAGVEAARAGDAGRGFAVVASEVRALAQRSSEAAREIAELIAASSSQVTRGVGLVGQAGQALELIDAAVSQIHLRVAEIATSSREQATGLAEINLAVNQLDQVTQQNAAMFEETNAATANLTREAVELAQSTSLFRTASPGQSAAQPASGMERASKMRIRAVS</sequence>
<dbReference type="PANTHER" id="PTHR43531:SF11">
    <property type="entry name" value="METHYL-ACCEPTING CHEMOTAXIS PROTEIN 3"/>
    <property type="match status" value="1"/>
</dbReference>
<dbReference type="Pfam" id="PF08448">
    <property type="entry name" value="PAS_4"/>
    <property type="match status" value="1"/>
</dbReference>
<dbReference type="PROSITE" id="PS50885">
    <property type="entry name" value="HAMP"/>
    <property type="match status" value="1"/>
</dbReference>
<dbReference type="InterPro" id="IPR000700">
    <property type="entry name" value="PAS-assoc_C"/>
</dbReference>
<reference evidence="10 11" key="1">
    <citation type="submission" date="2020-01" db="EMBL/GenBank/DDBJ databases">
        <title>Frigidibacter albus SP32T (=CGMCC 1.13995T).</title>
        <authorList>
            <person name="Liao X."/>
        </authorList>
    </citation>
    <scope>NUCLEOTIDE SEQUENCE [LARGE SCALE GENOMIC DNA]</scope>
    <source>
        <strain evidence="10 11">SP32</strain>
    </source>
</reference>
<accession>A0A6L8VBM7</accession>
<evidence type="ECO:0000259" key="8">
    <source>
        <dbReference type="PROSITE" id="PS50113"/>
    </source>
</evidence>
<dbReference type="Pfam" id="PF08447">
    <property type="entry name" value="PAS_3"/>
    <property type="match status" value="2"/>
</dbReference>
<comment type="caution">
    <text evidence="10">The sequence shown here is derived from an EMBL/GenBank/DDBJ whole genome shotgun (WGS) entry which is preliminary data.</text>
</comment>
<dbReference type="GO" id="GO:0007165">
    <property type="term" value="P:signal transduction"/>
    <property type="evidence" value="ECO:0007669"/>
    <property type="project" value="UniProtKB-KW"/>
</dbReference>
<feature type="domain" description="PAS" evidence="7">
    <location>
        <begin position="273"/>
        <end position="312"/>
    </location>
</feature>
<dbReference type="PROSITE" id="PS50111">
    <property type="entry name" value="CHEMOTAXIS_TRANSDUC_2"/>
    <property type="match status" value="1"/>
</dbReference>
<dbReference type="OrthoDB" id="9765776at2"/>
<dbReference type="InterPro" id="IPR004089">
    <property type="entry name" value="MCPsignal_dom"/>
</dbReference>
<name>A0A6L8VBM7_9RHOB</name>
<dbReference type="EMBL" id="WWNR01000001">
    <property type="protein sequence ID" value="MZQ87675.1"/>
    <property type="molecule type" value="Genomic_DNA"/>
</dbReference>
<dbReference type="CDD" id="cd00130">
    <property type="entry name" value="PAS"/>
    <property type="match status" value="3"/>
</dbReference>
<dbReference type="PROSITE" id="PS50112">
    <property type="entry name" value="PAS"/>
    <property type="match status" value="3"/>
</dbReference>
<dbReference type="NCBIfam" id="TIGR00229">
    <property type="entry name" value="sensory_box"/>
    <property type="match status" value="3"/>
</dbReference>
<dbReference type="InterPro" id="IPR003660">
    <property type="entry name" value="HAMP_dom"/>
</dbReference>
<dbReference type="SUPFAM" id="SSF58104">
    <property type="entry name" value="Methyl-accepting chemotaxis protein (MCP) signaling domain"/>
    <property type="match status" value="1"/>
</dbReference>
<evidence type="ECO:0000256" key="5">
    <source>
        <dbReference type="SAM" id="MobiDB-lite"/>
    </source>
</evidence>
<gene>
    <name evidence="10" type="ORF">GS660_01030</name>
</gene>
<dbReference type="SMART" id="SM00086">
    <property type="entry name" value="PAC"/>
    <property type="match status" value="3"/>
</dbReference>
<dbReference type="PROSITE" id="PS50113">
    <property type="entry name" value="PAC"/>
    <property type="match status" value="3"/>
</dbReference>
<dbReference type="Gene3D" id="3.30.450.20">
    <property type="entry name" value="PAS domain"/>
    <property type="match status" value="3"/>
</dbReference>
<dbReference type="PRINTS" id="PR00260">
    <property type="entry name" value="CHEMTRNSDUCR"/>
</dbReference>
<evidence type="ECO:0000259" key="7">
    <source>
        <dbReference type="PROSITE" id="PS50112"/>
    </source>
</evidence>
<dbReference type="SUPFAM" id="SSF55785">
    <property type="entry name" value="PYP-like sensor domain (PAS domain)"/>
    <property type="match status" value="3"/>
</dbReference>
<evidence type="ECO:0000313" key="11">
    <source>
        <dbReference type="Proteomes" id="UP000477083"/>
    </source>
</evidence>
<dbReference type="InterPro" id="IPR035965">
    <property type="entry name" value="PAS-like_dom_sf"/>
</dbReference>
<feature type="domain" description="PAS" evidence="7">
    <location>
        <begin position="142"/>
        <end position="190"/>
    </location>
</feature>
<dbReference type="PANTHER" id="PTHR43531">
    <property type="entry name" value="PROTEIN ICFG"/>
    <property type="match status" value="1"/>
</dbReference>
<dbReference type="GO" id="GO:0006935">
    <property type="term" value="P:chemotaxis"/>
    <property type="evidence" value="ECO:0007669"/>
    <property type="project" value="UniProtKB-KW"/>
</dbReference>
<dbReference type="Proteomes" id="UP000477083">
    <property type="component" value="Unassembled WGS sequence"/>
</dbReference>
<dbReference type="InterPro" id="IPR013655">
    <property type="entry name" value="PAS_fold_3"/>
</dbReference>
<organism evidence="10 11">
    <name type="scientific">Frigidibacter albus</name>
    <dbReference type="NCBI Taxonomy" id="1465486"/>
    <lineage>
        <taxon>Bacteria</taxon>
        <taxon>Pseudomonadati</taxon>
        <taxon>Pseudomonadota</taxon>
        <taxon>Alphaproteobacteria</taxon>
        <taxon>Rhodobacterales</taxon>
        <taxon>Paracoccaceae</taxon>
        <taxon>Frigidibacter</taxon>
    </lineage>
</organism>
<keyword evidence="2" id="KW-0145">Chemotaxis</keyword>
<feature type="domain" description="PAC" evidence="8">
    <location>
        <begin position="210"/>
        <end position="262"/>
    </location>
</feature>
<feature type="domain" description="PAC" evidence="8">
    <location>
        <begin position="86"/>
        <end position="140"/>
    </location>
</feature>
<dbReference type="Pfam" id="PF00015">
    <property type="entry name" value="MCPsignal"/>
    <property type="match status" value="1"/>
</dbReference>
<dbReference type="InterPro" id="IPR001610">
    <property type="entry name" value="PAC"/>
</dbReference>
<feature type="domain" description="PAS" evidence="7">
    <location>
        <begin position="33"/>
        <end position="85"/>
    </location>
</feature>
<evidence type="ECO:0000256" key="4">
    <source>
        <dbReference type="PROSITE-ProRule" id="PRU00284"/>
    </source>
</evidence>
<dbReference type="RefSeq" id="WP_161342501.1">
    <property type="nucleotide sequence ID" value="NZ_BMGW01000001.1"/>
</dbReference>